<dbReference type="GO" id="GO:0016491">
    <property type="term" value="F:oxidoreductase activity"/>
    <property type="evidence" value="ECO:0007669"/>
    <property type="project" value="UniProtKB-KW"/>
</dbReference>
<evidence type="ECO:0000313" key="4">
    <source>
        <dbReference type="EMBL" id="KSA02109.1"/>
    </source>
</evidence>
<dbReference type="PANTHER" id="PTHR24320">
    <property type="entry name" value="RETINOL DEHYDROGENASE"/>
    <property type="match status" value="1"/>
</dbReference>
<evidence type="ECO:0000256" key="3">
    <source>
        <dbReference type="ARBA" id="ARBA00023002"/>
    </source>
</evidence>
<accession>A0A0V1Q0Q7</accession>
<dbReference type="SUPFAM" id="SSF51735">
    <property type="entry name" value="NAD(P)-binding Rossmann-fold domains"/>
    <property type="match status" value="1"/>
</dbReference>
<dbReference type="InterPro" id="IPR002347">
    <property type="entry name" value="SDR_fam"/>
</dbReference>
<evidence type="ECO:0000256" key="2">
    <source>
        <dbReference type="ARBA" id="ARBA00022857"/>
    </source>
</evidence>
<gene>
    <name evidence="4" type="ORF">AC631_02105</name>
</gene>
<comment type="similarity">
    <text evidence="1">Belongs to the short-chain dehydrogenases/reductases (SDR) family.</text>
</comment>
<comment type="caution">
    <text evidence="4">The sequence shown here is derived from an EMBL/GenBank/DDBJ whole genome shotgun (WGS) entry which is preliminary data.</text>
</comment>
<keyword evidence="5" id="KW-1185">Reference proteome</keyword>
<dbReference type="GeneID" id="26839114"/>
<dbReference type="Pfam" id="PF00106">
    <property type="entry name" value="adh_short"/>
    <property type="match status" value="1"/>
</dbReference>
<keyword evidence="2" id="KW-0521">NADP</keyword>
<evidence type="ECO:0000313" key="5">
    <source>
        <dbReference type="Proteomes" id="UP000054251"/>
    </source>
</evidence>
<dbReference type="OrthoDB" id="191139at2759"/>
<sequence>MLAPRLSWQEAKQFLSIFYPPKPTFLPADYPDLSGKVVIVTGGNTGVGYHTAKLMAGVCNAKVYILSRSEEKSRVAIEKIQNEIQNEYNKDVELHFIKLDLGDLSTIKQTANEFLKKENRLDIIIHNAGVMTPPMGSKTAQGYDLQWGTNVLGPFLLQKFLDALFIQTSKKNPPNLSRVVWVSSTAHFSAPANGGIYWDDLNFADPSKKYANGEIYGQSKAGVITNAIQWSKRNSNGNITSVSLCPGGLKTDLQRHLPGIVRSLLNCILYDAVFGAYTEMFAAVSPEVTENNEHRMIISFGRFGIIRKDIDEGANGENGEKYWNYAEKEVSKYL</sequence>
<dbReference type="PRINTS" id="PR00081">
    <property type="entry name" value="GDHRDH"/>
</dbReference>
<dbReference type="InterPro" id="IPR036291">
    <property type="entry name" value="NAD(P)-bd_dom_sf"/>
</dbReference>
<organism evidence="4 5">
    <name type="scientific">Debaryomyces fabryi</name>
    <dbReference type="NCBI Taxonomy" id="58627"/>
    <lineage>
        <taxon>Eukaryota</taxon>
        <taxon>Fungi</taxon>
        <taxon>Dikarya</taxon>
        <taxon>Ascomycota</taxon>
        <taxon>Saccharomycotina</taxon>
        <taxon>Pichiomycetes</taxon>
        <taxon>Debaryomycetaceae</taxon>
        <taxon>Debaryomyces</taxon>
    </lineage>
</organism>
<dbReference type="PANTHER" id="PTHR24320:SF236">
    <property type="entry name" value="SHORT-CHAIN DEHYDROGENASE-RELATED"/>
    <property type="match status" value="1"/>
</dbReference>
<dbReference type="AlphaFoldDB" id="A0A0V1Q0Q7"/>
<dbReference type="EMBL" id="LMYN01000034">
    <property type="protein sequence ID" value="KSA02109.1"/>
    <property type="molecule type" value="Genomic_DNA"/>
</dbReference>
<dbReference type="Gene3D" id="3.40.50.720">
    <property type="entry name" value="NAD(P)-binding Rossmann-like Domain"/>
    <property type="match status" value="1"/>
</dbReference>
<reference evidence="4 5" key="1">
    <citation type="submission" date="2015-11" db="EMBL/GenBank/DDBJ databases">
        <title>The genome of Debaryomyces fabryi.</title>
        <authorList>
            <person name="Tafer H."/>
            <person name="Lopandic K."/>
        </authorList>
    </citation>
    <scope>NUCLEOTIDE SEQUENCE [LARGE SCALE GENOMIC DNA]</scope>
    <source>
        <strain evidence="4 5">CBS 789</strain>
    </source>
</reference>
<protein>
    <recommendedName>
        <fullName evidence="6">Oxidoreductase</fullName>
    </recommendedName>
</protein>
<proteinExistence type="inferred from homology"/>
<dbReference type="Proteomes" id="UP000054251">
    <property type="component" value="Unassembled WGS sequence"/>
</dbReference>
<name>A0A0V1Q0Q7_9ASCO</name>
<evidence type="ECO:0008006" key="6">
    <source>
        <dbReference type="Google" id="ProtNLM"/>
    </source>
</evidence>
<dbReference type="RefSeq" id="XP_015468211.1">
    <property type="nucleotide sequence ID" value="XM_015610935.1"/>
</dbReference>
<evidence type="ECO:0000256" key="1">
    <source>
        <dbReference type="ARBA" id="ARBA00006484"/>
    </source>
</evidence>
<keyword evidence="3" id="KW-0560">Oxidoreductase</keyword>